<reference evidence="1 2" key="1">
    <citation type="submission" date="2013-11" db="EMBL/GenBank/DDBJ databases">
        <title>Genome sequencing of Stegodyphus mimosarum.</title>
        <authorList>
            <person name="Bechsgaard J."/>
        </authorList>
    </citation>
    <scope>NUCLEOTIDE SEQUENCE [LARGE SCALE GENOMIC DNA]</scope>
</reference>
<sequence>MLAGTWREIEYRLNILRATKGSTRGSSLTMVVKCFESI</sequence>
<feature type="non-terminal residue" evidence="1">
    <location>
        <position position="38"/>
    </location>
</feature>
<evidence type="ECO:0000313" key="2">
    <source>
        <dbReference type="Proteomes" id="UP000054359"/>
    </source>
</evidence>
<keyword evidence="2" id="KW-1185">Reference proteome</keyword>
<accession>A0A087TDP8</accession>
<name>A0A087TDP8_STEMI</name>
<dbReference type="AlphaFoldDB" id="A0A087TDP8"/>
<dbReference type="Proteomes" id="UP000054359">
    <property type="component" value="Unassembled WGS sequence"/>
</dbReference>
<protein>
    <submittedName>
        <fullName evidence="1">Uncharacterized protein</fullName>
    </submittedName>
</protein>
<evidence type="ECO:0000313" key="1">
    <source>
        <dbReference type="EMBL" id="KFM63237.1"/>
    </source>
</evidence>
<organism evidence="1 2">
    <name type="scientific">Stegodyphus mimosarum</name>
    <name type="common">African social velvet spider</name>
    <dbReference type="NCBI Taxonomy" id="407821"/>
    <lineage>
        <taxon>Eukaryota</taxon>
        <taxon>Metazoa</taxon>
        <taxon>Ecdysozoa</taxon>
        <taxon>Arthropoda</taxon>
        <taxon>Chelicerata</taxon>
        <taxon>Arachnida</taxon>
        <taxon>Araneae</taxon>
        <taxon>Araneomorphae</taxon>
        <taxon>Entelegynae</taxon>
        <taxon>Eresoidea</taxon>
        <taxon>Eresidae</taxon>
        <taxon>Stegodyphus</taxon>
    </lineage>
</organism>
<dbReference type="EMBL" id="KK114762">
    <property type="protein sequence ID" value="KFM63237.1"/>
    <property type="molecule type" value="Genomic_DNA"/>
</dbReference>
<gene>
    <name evidence="1" type="ORF">X975_25080</name>
</gene>
<proteinExistence type="predicted"/>